<accession>A0AAV1YR95</accession>
<dbReference type="AlphaFoldDB" id="A0AAV1YR95"/>
<keyword evidence="2" id="KW-1185">Reference proteome</keyword>
<gene>
    <name evidence="1" type="ORF">LARSCL_LOCUS403</name>
</gene>
<reference evidence="1 2" key="1">
    <citation type="submission" date="2024-04" db="EMBL/GenBank/DDBJ databases">
        <authorList>
            <person name="Rising A."/>
            <person name="Reimegard J."/>
            <person name="Sonavane S."/>
            <person name="Akerstrom W."/>
            <person name="Nylinder S."/>
            <person name="Hedman E."/>
            <person name="Kallberg Y."/>
        </authorList>
    </citation>
    <scope>NUCLEOTIDE SEQUENCE [LARGE SCALE GENOMIC DNA]</scope>
</reference>
<protein>
    <submittedName>
        <fullName evidence="1">Uncharacterized protein</fullName>
    </submittedName>
</protein>
<sequence length="53" mass="5870">MALAVIRLHPPHVNPLCHRANLLYCYHKKFLKVGVEDVIAEDDANAVPSSSSE</sequence>
<evidence type="ECO:0000313" key="1">
    <source>
        <dbReference type="EMBL" id="CAL1261450.1"/>
    </source>
</evidence>
<name>A0AAV1YR95_9ARAC</name>
<proteinExistence type="predicted"/>
<dbReference type="Proteomes" id="UP001497382">
    <property type="component" value="Unassembled WGS sequence"/>
</dbReference>
<feature type="non-terminal residue" evidence="1">
    <location>
        <position position="53"/>
    </location>
</feature>
<comment type="caution">
    <text evidence="1">The sequence shown here is derived from an EMBL/GenBank/DDBJ whole genome shotgun (WGS) entry which is preliminary data.</text>
</comment>
<evidence type="ECO:0000313" key="2">
    <source>
        <dbReference type="Proteomes" id="UP001497382"/>
    </source>
</evidence>
<organism evidence="1 2">
    <name type="scientific">Larinioides sclopetarius</name>
    <dbReference type="NCBI Taxonomy" id="280406"/>
    <lineage>
        <taxon>Eukaryota</taxon>
        <taxon>Metazoa</taxon>
        <taxon>Ecdysozoa</taxon>
        <taxon>Arthropoda</taxon>
        <taxon>Chelicerata</taxon>
        <taxon>Arachnida</taxon>
        <taxon>Araneae</taxon>
        <taxon>Araneomorphae</taxon>
        <taxon>Entelegynae</taxon>
        <taxon>Araneoidea</taxon>
        <taxon>Araneidae</taxon>
        <taxon>Larinioides</taxon>
    </lineage>
</organism>
<dbReference type="EMBL" id="CAXIEN010000002">
    <property type="protein sequence ID" value="CAL1261450.1"/>
    <property type="molecule type" value="Genomic_DNA"/>
</dbReference>